<dbReference type="EMBL" id="JAXUIC010000003">
    <property type="protein sequence ID" value="KAK4596497.1"/>
    <property type="molecule type" value="Genomic_DNA"/>
</dbReference>
<keyword evidence="2" id="KW-1185">Reference proteome</keyword>
<organism evidence="1 2">
    <name type="scientific">Quercus rubra</name>
    <name type="common">Northern red oak</name>
    <name type="synonym">Quercus borealis</name>
    <dbReference type="NCBI Taxonomy" id="3512"/>
    <lineage>
        <taxon>Eukaryota</taxon>
        <taxon>Viridiplantae</taxon>
        <taxon>Streptophyta</taxon>
        <taxon>Embryophyta</taxon>
        <taxon>Tracheophyta</taxon>
        <taxon>Spermatophyta</taxon>
        <taxon>Magnoliopsida</taxon>
        <taxon>eudicotyledons</taxon>
        <taxon>Gunneridae</taxon>
        <taxon>Pentapetalae</taxon>
        <taxon>rosids</taxon>
        <taxon>fabids</taxon>
        <taxon>Fagales</taxon>
        <taxon>Fagaceae</taxon>
        <taxon>Quercus</taxon>
    </lineage>
</organism>
<accession>A0AAN7FLF2</accession>
<evidence type="ECO:0000313" key="1">
    <source>
        <dbReference type="EMBL" id="KAK4596497.1"/>
    </source>
</evidence>
<sequence>MDFKKGSSSFDTIVFCTGFKRSTNLWLKISTLKDLILEHGSRILDEVHSRKSTGRVESLKD</sequence>
<gene>
    <name evidence="1" type="ORF">RGQ29_014514</name>
</gene>
<proteinExistence type="predicted"/>
<evidence type="ECO:0000313" key="2">
    <source>
        <dbReference type="Proteomes" id="UP001324115"/>
    </source>
</evidence>
<evidence type="ECO:0008006" key="3">
    <source>
        <dbReference type="Google" id="ProtNLM"/>
    </source>
</evidence>
<reference evidence="1 2" key="1">
    <citation type="journal article" date="2023" name="G3 (Bethesda)">
        <title>A haplotype-resolved chromosome-scale genome for Quercus rubra L. provides insights into the genetics of adaptive traits for red oak species.</title>
        <authorList>
            <person name="Kapoor B."/>
            <person name="Jenkins J."/>
            <person name="Schmutz J."/>
            <person name="Zhebentyayeva T."/>
            <person name="Kuelheim C."/>
            <person name="Coggeshall M."/>
            <person name="Heim C."/>
            <person name="Lasky J.R."/>
            <person name="Leites L."/>
            <person name="Islam-Faridi N."/>
            <person name="Romero-Severson J."/>
            <person name="DeLeo V.L."/>
            <person name="Lucas S.M."/>
            <person name="Lazic D."/>
            <person name="Gailing O."/>
            <person name="Carlson J."/>
            <person name="Staton M."/>
        </authorList>
    </citation>
    <scope>NUCLEOTIDE SEQUENCE [LARGE SCALE GENOMIC DNA]</scope>
    <source>
        <strain evidence="1">Pseudo-F2</strain>
    </source>
</reference>
<dbReference type="AlphaFoldDB" id="A0AAN7FLF2"/>
<protein>
    <recommendedName>
        <fullName evidence="3">Flavin-containing monooxygenase</fullName>
    </recommendedName>
</protein>
<name>A0AAN7FLF2_QUERU</name>
<dbReference type="Proteomes" id="UP001324115">
    <property type="component" value="Unassembled WGS sequence"/>
</dbReference>
<comment type="caution">
    <text evidence="1">The sequence shown here is derived from an EMBL/GenBank/DDBJ whole genome shotgun (WGS) entry which is preliminary data.</text>
</comment>